<evidence type="ECO:0000313" key="3">
    <source>
        <dbReference type="Proteomes" id="UP000009168"/>
    </source>
</evidence>
<reference evidence="3" key="1">
    <citation type="journal article" date="2006" name="PLoS Biol.">
        <title>Macronuclear genome sequence of the ciliate Tetrahymena thermophila, a model eukaryote.</title>
        <authorList>
            <person name="Eisen J.A."/>
            <person name="Coyne R.S."/>
            <person name="Wu M."/>
            <person name="Wu D."/>
            <person name="Thiagarajan M."/>
            <person name="Wortman J.R."/>
            <person name="Badger J.H."/>
            <person name="Ren Q."/>
            <person name="Amedeo P."/>
            <person name="Jones K.M."/>
            <person name="Tallon L.J."/>
            <person name="Delcher A.L."/>
            <person name="Salzberg S.L."/>
            <person name="Silva J.C."/>
            <person name="Haas B.J."/>
            <person name="Majoros W.H."/>
            <person name="Farzad M."/>
            <person name="Carlton J.M."/>
            <person name="Smith R.K. Jr."/>
            <person name="Garg J."/>
            <person name="Pearlman R.E."/>
            <person name="Karrer K.M."/>
            <person name="Sun L."/>
            <person name="Manning G."/>
            <person name="Elde N.C."/>
            <person name="Turkewitz A.P."/>
            <person name="Asai D.J."/>
            <person name="Wilkes D.E."/>
            <person name="Wang Y."/>
            <person name="Cai H."/>
            <person name="Collins K."/>
            <person name="Stewart B.A."/>
            <person name="Lee S.R."/>
            <person name="Wilamowska K."/>
            <person name="Weinberg Z."/>
            <person name="Ruzzo W.L."/>
            <person name="Wloga D."/>
            <person name="Gaertig J."/>
            <person name="Frankel J."/>
            <person name="Tsao C.-C."/>
            <person name="Gorovsky M.A."/>
            <person name="Keeling P.J."/>
            <person name="Waller R.F."/>
            <person name="Patron N.J."/>
            <person name="Cherry J.M."/>
            <person name="Stover N.A."/>
            <person name="Krieger C.J."/>
            <person name="del Toro C."/>
            <person name="Ryder H.F."/>
            <person name="Williamson S.C."/>
            <person name="Barbeau R.A."/>
            <person name="Hamilton E.P."/>
            <person name="Orias E."/>
        </authorList>
    </citation>
    <scope>NUCLEOTIDE SEQUENCE [LARGE SCALE GENOMIC DNA]</scope>
    <source>
        <strain evidence="3">SB210</strain>
    </source>
</reference>
<keyword evidence="3" id="KW-1185">Reference proteome</keyword>
<protein>
    <submittedName>
        <fullName evidence="2">Uncharacterized protein</fullName>
    </submittedName>
</protein>
<dbReference type="KEGG" id="tet:TTHERM_01055700"/>
<name>Q24HL7_TETTS</name>
<dbReference type="GeneID" id="7843672"/>
<dbReference type="Proteomes" id="UP000009168">
    <property type="component" value="Unassembled WGS sequence"/>
</dbReference>
<dbReference type="RefSeq" id="XP_001027536.2">
    <property type="nucleotide sequence ID" value="XM_001027536.2"/>
</dbReference>
<dbReference type="STRING" id="312017.Q24HL7"/>
<evidence type="ECO:0000313" key="2">
    <source>
        <dbReference type="EMBL" id="EAS07294.2"/>
    </source>
</evidence>
<feature type="region of interest" description="Disordered" evidence="1">
    <location>
        <begin position="157"/>
        <end position="192"/>
    </location>
</feature>
<gene>
    <name evidence="2" type="ORF">TTHERM_01055700</name>
</gene>
<accession>Q24HL7</accession>
<feature type="compositionally biased region" description="Polar residues" evidence="1">
    <location>
        <begin position="180"/>
        <end position="192"/>
    </location>
</feature>
<dbReference type="AlphaFoldDB" id="Q24HL7"/>
<feature type="compositionally biased region" description="Polar residues" evidence="1">
    <location>
        <begin position="8"/>
        <end position="17"/>
    </location>
</feature>
<dbReference type="EMBL" id="GG662241">
    <property type="protein sequence ID" value="EAS07294.2"/>
    <property type="molecule type" value="Genomic_DNA"/>
</dbReference>
<feature type="region of interest" description="Disordered" evidence="1">
    <location>
        <begin position="1"/>
        <end position="52"/>
    </location>
</feature>
<sequence length="334" mass="38902">MQGHQRKFGQSPSQDNLSMLAGYNNGQNFQQSQGNSNQRLQTPPPPNTQSKMATTIQGTGVKMINNQFGVSMKLPQSNNGSSNGASIKSVELNKKIRNENENLQEKIKELEIKGKQSNFDYTKNHIDVGNYIMNNYSKYRELITELAELKNQHLDETKKNRLLREQNEQMKSKQRGYASLNPQEQQEQNRQVELNRQIEQVQKENQQLQHDLKSLENEINNNTSTIQQKADKTFSSQQEKQQLTDQCNQIQQKISKLTEQLEEEEKRQKEYSANSQKKNFFQEYDQMCRQVAQLRQQNQDLTESLKQKIIEICKLQGKEPPNFNQGVFPNQFQN</sequence>
<proteinExistence type="predicted"/>
<feature type="compositionally biased region" description="Low complexity" evidence="1">
    <location>
        <begin position="24"/>
        <end position="38"/>
    </location>
</feature>
<dbReference type="InParanoid" id="Q24HL7"/>
<feature type="compositionally biased region" description="Basic and acidic residues" evidence="1">
    <location>
        <begin position="157"/>
        <end position="171"/>
    </location>
</feature>
<evidence type="ECO:0000256" key="1">
    <source>
        <dbReference type="SAM" id="MobiDB-lite"/>
    </source>
</evidence>
<organism evidence="2 3">
    <name type="scientific">Tetrahymena thermophila (strain SB210)</name>
    <dbReference type="NCBI Taxonomy" id="312017"/>
    <lineage>
        <taxon>Eukaryota</taxon>
        <taxon>Sar</taxon>
        <taxon>Alveolata</taxon>
        <taxon>Ciliophora</taxon>
        <taxon>Intramacronucleata</taxon>
        <taxon>Oligohymenophorea</taxon>
        <taxon>Hymenostomatida</taxon>
        <taxon>Tetrahymenina</taxon>
        <taxon>Tetrahymenidae</taxon>
        <taxon>Tetrahymena</taxon>
    </lineage>
</organism>
<dbReference type="HOGENOM" id="CLU_687911_0_0_1"/>